<name>A0A2H1EIW8_9ARCH</name>
<keyword evidence="2" id="KW-1185">Reference proteome</keyword>
<proteinExistence type="predicted"/>
<accession>A0A2H1EIW8</accession>
<dbReference type="AlphaFoldDB" id="A0A2H1EIW8"/>
<dbReference type="EMBL" id="FRFC01000005">
    <property type="protein sequence ID" value="SHO47528.1"/>
    <property type="molecule type" value="Genomic_DNA"/>
</dbReference>
<gene>
    <name evidence="1" type="ORF">NSIN_40120</name>
</gene>
<evidence type="ECO:0008006" key="3">
    <source>
        <dbReference type="Google" id="ProtNLM"/>
    </source>
</evidence>
<reference evidence="2" key="1">
    <citation type="submission" date="2016-12" db="EMBL/GenBank/DDBJ databases">
        <authorList>
            <person name="Herbold C."/>
        </authorList>
    </citation>
    <scope>NUCLEOTIDE SEQUENCE [LARGE SCALE GENOMIC DNA]</scope>
</reference>
<dbReference type="Pfam" id="PF20393">
    <property type="entry name" value="Pro_CA_2"/>
    <property type="match status" value="1"/>
</dbReference>
<evidence type="ECO:0000313" key="2">
    <source>
        <dbReference type="Proteomes" id="UP000232412"/>
    </source>
</evidence>
<protein>
    <recommendedName>
        <fullName evidence="3">Carbonic anhydrase</fullName>
    </recommendedName>
</protein>
<dbReference type="InterPro" id="IPR046871">
    <property type="entry name" value="Pro_CA_2"/>
</dbReference>
<dbReference type="Proteomes" id="UP000232412">
    <property type="component" value="Unassembled WGS sequence"/>
</dbReference>
<evidence type="ECO:0000313" key="1">
    <source>
        <dbReference type="EMBL" id="SHO47528.1"/>
    </source>
</evidence>
<sequence length="112" mass="12681">MDGRIQLPIIHWLKENYEASFVDTITEPGIDNLFTNTDKIKEIKSKTLISVNKHGSKLIIVSGHNDCAGNPVSKSEHIDQIKHAVSVIESWKLPIKTIGAWVNHNWELEILE</sequence>
<organism evidence="1 2">
    <name type="scientific">Nitrosotalea sinensis</name>
    <dbReference type="NCBI Taxonomy" id="1499975"/>
    <lineage>
        <taxon>Archaea</taxon>
        <taxon>Nitrososphaerota</taxon>
        <taxon>Nitrososphaeria</taxon>
        <taxon>Nitrosotaleales</taxon>
        <taxon>Nitrosotaleaceae</taxon>
        <taxon>Nitrosotalea</taxon>
    </lineage>
</organism>